<dbReference type="SUPFAM" id="SSF49265">
    <property type="entry name" value="Fibronectin type III"/>
    <property type="match status" value="1"/>
</dbReference>
<dbReference type="Pfam" id="PF00041">
    <property type="entry name" value="fn3"/>
    <property type="match status" value="1"/>
</dbReference>
<dbReference type="InterPro" id="IPR013830">
    <property type="entry name" value="SGNH_hydro"/>
</dbReference>
<dbReference type="SMART" id="SM00060">
    <property type="entry name" value="FN3"/>
    <property type="match status" value="1"/>
</dbReference>
<dbReference type="Gene3D" id="2.160.20.10">
    <property type="entry name" value="Single-stranded right-handed beta-helix, Pectin lyase-like"/>
    <property type="match status" value="1"/>
</dbReference>
<dbReference type="Gene3D" id="2.60.40.10">
    <property type="entry name" value="Immunoglobulins"/>
    <property type="match status" value="1"/>
</dbReference>
<evidence type="ECO:0000313" key="7">
    <source>
        <dbReference type="EMBL" id="MCY8456977.1"/>
    </source>
</evidence>
<keyword evidence="3" id="KW-0063">Aspartyl esterase</keyword>
<dbReference type="InterPro" id="IPR000070">
    <property type="entry name" value="Pectinesterase_cat"/>
</dbReference>
<dbReference type="InterPro" id="IPR011050">
    <property type="entry name" value="Pectin_lyase_fold/virulence"/>
</dbReference>
<feature type="region of interest" description="Disordered" evidence="4">
    <location>
        <begin position="1964"/>
        <end position="1984"/>
    </location>
</feature>
<dbReference type="PANTHER" id="PTHR43695:SF1">
    <property type="entry name" value="RHAMNOGALACTURONAN ACETYLESTERASE"/>
    <property type="match status" value="1"/>
</dbReference>
<keyword evidence="2" id="KW-0378">Hydrolase</keyword>
<protein>
    <submittedName>
        <fullName evidence="7">Pectinesterase family protein</fullName>
    </submittedName>
</protein>
<evidence type="ECO:0000256" key="4">
    <source>
        <dbReference type="SAM" id="MobiDB-lite"/>
    </source>
</evidence>
<feature type="signal peptide" evidence="5">
    <location>
        <begin position="1"/>
        <end position="32"/>
    </location>
</feature>
<dbReference type="Pfam" id="PF13472">
    <property type="entry name" value="Lipase_GDSL_2"/>
    <property type="match status" value="1"/>
</dbReference>
<dbReference type="CDD" id="cd00063">
    <property type="entry name" value="FN3"/>
    <property type="match status" value="1"/>
</dbReference>
<evidence type="ECO:0000256" key="2">
    <source>
        <dbReference type="ARBA" id="ARBA00022801"/>
    </source>
</evidence>
<comment type="similarity">
    <text evidence="1">Belongs to the 'GDSL' lipolytic enzyme family.</text>
</comment>
<dbReference type="PROSITE" id="PS50853">
    <property type="entry name" value="FN3"/>
    <property type="match status" value="1"/>
</dbReference>
<gene>
    <name evidence="7" type="ORF">MOC89_08680</name>
</gene>
<organism evidence="7 8">
    <name type="scientific">Bacillus spizizenii</name>
    <name type="common">Bacillus subtilis subsp. spizizenii</name>
    <dbReference type="NCBI Taxonomy" id="96241"/>
    <lineage>
        <taxon>Bacteria</taxon>
        <taxon>Bacillati</taxon>
        <taxon>Bacillota</taxon>
        <taxon>Bacilli</taxon>
        <taxon>Bacillales</taxon>
        <taxon>Bacillaceae</taxon>
        <taxon>Bacillus</taxon>
    </lineage>
</organism>
<keyword evidence="5" id="KW-0732">Signal</keyword>
<dbReference type="SUPFAM" id="SSF51126">
    <property type="entry name" value="Pectin lyase-like"/>
    <property type="match status" value="1"/>
</dbReference>
<comment type="caution">
    <text evidence="7">The sequence shown here is derived from an EMBL/GenBank/DDBJ whole genome shotgun (WGS) entry which is preliminary data.</text>
</comment>
<proteinExistence type="inferred from homology"/>
<evidence type="ECO:0000313" key="8">
    <source>
        <dbReference type="Proteomes" id="UP001078573"/>
    </source>
</evidence>
<dbReference type="PANTHER" id="PTHR43695">
    <property type="entry name" value="PUTATIVE (AFU_ORTHOLOGUE AFUA_2G17250)-RELATED"/>
    <property type="match status" value="1"/>
</dbReference>
<evidence type="ECO:0000256" key="3">
    <source>
        <dbReference type="ARBA" id="ARBA00023085"/>
    </source>
</evidence>
<dbReference type="InterPro" id="IPR011081">
    <property type="entry name" value="Big_4"/>
</dbReference>
<feature type="domain" description="Fibronectin type-III" evidence="6">
    <location>
        <begin position="1898"/>
        <end position="1981"/>
    </location>
</feature>
<name>A0A9Q4HHK2_BACSC</name>
<accession>A0A9Q4HHK2</accession>
<dbReference type="SUPFAM" id="SSF52266">
    <property type="entry name" value="SGNH hydrolase"/>
    <property type="match status" value="2"/>
</dbReference>
<evidence type="ECO:0000259" key="6">
    <source>
        <dbReference type="PROSITE" id="PS50853"/>
    </source>
</evidence>
<evidence type="ECO:0000256" key="1">
    <source>
        <dbReference type="ARBA" id="ARBA00008668"/>
    </source>
</evidence>
<dbReference type="InterPro" id="IPR058953">
    <property type="entry name" value="PelX-like_N"/>
</dbReference>
<feature type="chain" id="PRO_5040322800" evidence="5">
    <location>
        <begin position="33"/>
        <end position="1984"/>
    </location>
</feature>
<evidence type="ECO:0000256" key="5">
    <source>
        <dbReference type="SAM" id="SignalP"/>
    </source>
</evidence>
<dbReference type="Pfam" id="PF01095">
    <property type="entry name" value="Pectinesterase"/>
    <property type="match status" value="1"/>
</dbReference>
<dbReference type="Gene3D" id="2.60.40.2700">
    <property type="match status" value="1"/>
</dbReference>
<dbReference type="InterPro" id="IPR036116">
    <property type="entry name" value="FN3_sf"/>
</dbReference>
<sequence>MQSKSKKAFRKVLIFTTLFTLALNSIGGVALASDTSNSRKIDVWDFGGIQMPGELYNNNITPDILDKKTTIKSGTFETTSYSDLTVANPVASDRSYYYKADGTTVGDNSSGSWENQEHSYEDGYQSNGVYYANGTGGTERRFLTLDHVVAGDKITVYGGTSNGDETIHLVHAGVSIDGSKVTVTPDTSEVQDSTAEFSRTAQKVDLIAQYSGSYQIYVSANSGGKPWIHRVVRTPGVKVSGAVKLDGSDISTGYKLQFTNQTTGDTTSVDVNADNTFDAVLATDYEYIATLKDVPEYRFSDETKLVSTSTSDIAMGKNISLDVVANRLVTVRGDITGFDSSYDVSKLQIKFNPEEGSLASPVTATVNTQDMTFTADVQDGLLYTAVLSGVNDYEVADGGSINVSADTTRDITVAKKPVYTATGAFQGLSSTEKISSISFTNVEDGYMYSGAVSNGGYTVSLRDGAYSVSAVSSENDSTSSHVVISGQDTKKDILFVNHTDPEPLAWVADLYVGDSSKEHNYHTVKEALAVAARMNPSNEEQRITIHIAPGVYREQLVIETPYISLVNSNPNPTNDPDTQVKMTWYYGIGYKYYSIGDDGFYDEEKAFDKYSKNTASKWGGTVHLTSAAENFKAQNIIFENSFNKYVTDEELADGVELANVAGSSINVERKSFTDVTSKAATERAAAIIIEGDRAEFLNCRFLGSQDTLFTGANRSYFKNSFIEGNTDYIFGDGNVVFDNVTLHFAGYSDQAVGGYITAAKDTATYGYLFRNSTITADSENLFSPGYFGRPWGAGAKATFLNTKLQTSDIMNPSGWHEMSGNQPENANYAEYNTTYNGTAVDTSQRRVSVLTDEQAAAINVENYLGGWTPSYYTADSDAAPTFKIDPFFISDDDINIPYTGNTISLGYEFNNPNDNQNDSSLIQWYRVSPDGTETLIQATTAYISKTYKITSADEGYYIKAVVTPETVNGLKSTPMSIQLDNVVKSGSSGDGGNEIPDGQRVNIYVAGDSTVKTYGSSSGSGGWGEYLQSFFNDDKVNIVNYANGGRSSRSFINEGSLDKIASTITAGDYLLIQFGHNDAANQTGYLLDRFVSMGEPDKNGIYPSVPGVKEATPESLSKYGPEYYPYTSGTFKWYLQQYIDVARKSGATPILATPVSRQYFNSNGTIKPHHDATDTTTGTITTSNNAYVRAVEQLGEEQGVEVINMFDLTKDSYEKAYKNDPAASNGDSPVARAIMNLADSTHNNKIGGFYNGGLLAKEIQKLRFNISDYVIPPVKVGAVDSKNSIQFEVNSRSEVSVYTRDEKGVYTKELDNYWTNETQALINSLSAVSEQPTITSIVQQEDITVTQGNPAVLPQTVTAVYSDGTQKDVEVTWDTVDTTKVGTVKVHGTVDDFAPGVIINVIITAKTTDPASTIWIVGDSTVSAFSDNYYYPRYGWGTHIENYLGGSFTVQNLALSGRSSKSYTTDSEYQTLLNGMKSGDYLLIGFGHNDEKHEVDRYTNPNGTYSDQGSFANSLYENYIKPAQAAGTQVILTTPIVRRTATGEWSNSNLHITADSGEFEGGDYAQAIRNLGVDLEIPVVDMTKLTKKLYDQLGPDETLYLHSWTSSKSDSVDNTHTNIWGATYHAYLITKTIKELGISGLAEHVNVAQAPTKADTLVSNPSYEEPSYTGELPQSELWADYGIWKGTVFGNVGGIPNKENQTLESDDDGNMHIAVRNNKGKIASNADGLAMYYYKVPANSTFELTAKAKMNSFEYNDQVSFGLMARDEMYIDSNMTTVLGDFVAAAPLKLTKALYGGYWNSFARKSGVLTQGGTAESPISPGDTVNLHIESNSDGYAAMFGNEATITGGFDFKLTSIDSDYVYVGMFVARNADITFSDIKLIVDGVEVIEEDTTPLWNKGKLKISNVTDTGLTLTWSGASDKVSGYKVYQDETELATVTESSFQVSGLAAGTKYTFRVEALDAAGNESTSGPSKSVKTKKKEKR</sequence>
<dbReference type="InterPro" id="IPR012334">
    <property type="entry name" value="Pectin_lyas_fold"/>
</dbReference>
<dbReference type="InterPro" id="IPR013783">
    <property type="entry name" value="Ig-like_fold"/>
</dbReference>
<dbReference type="InterPro" id="IPR036514">
    <property type="entry name" value="SGNH_hydro_sf"/>
</dbReference>
<dbReference type="Pfam" id="PF07532">
    <property type="entry name" value="Big_4"/>
    <property type="match status" value="1"/>
</dbReference>
<dbReference type="GO" id="GO:0042545">
    <property type="term" value="P:cell wall modification"/>
    <property type="evidence" value="ECO:0007669"/>
    <property type="project" value="InterPro"/>
</dbReference>
<dbReference type="InterPro" id="IPR037459">
    <property type="entry name" value="RhgT-like"/>
</dbReference>
<dbReference type="Gene3D" id="3.40.50.1110">
    <property type="entry name" value="SGNH hydrolase"/>
    <property type="match status" value="2"/>
</dbReference>
<dbReference type="GO" id="GO:0030599">
    <property type="term" value="F:pectinesterase activity"/>
    <property type="evidence" value="ECO:0007669"/>
    <property type="project" value="InterPro"/>
</dbReference>
<dbReference type="InterPro" id="IPR003961">
    <property type="entry name" value="FN3_dom"/>
</dbReference>
<dbReference type="EMBL" id="JALAPQ010000010">
    <property type="protein sequence ID" value="MCY8456977.1"/>
    <property type="molecule type" value="Genomic_DNA"/>
</dbReference>
<dbReference type="Proteomes" id="UP001078573">
    <property type="component" value="Unassembled WGS sequence"/>
</dbReference>
<reference evidence="7" key="1">
    <citation type="submission" date="2022-02" db="EMBL/GenBank/DDBJ databases">
        <title>Crop Bioprotection Bacillus Genome Sequencing.</title>
        <authorList>
            <person name="Dunlap C."/>
        </authorList>
    </citation>
    <scope>NUCLEOTIDE SEQUENCE</scope>
    <source>
        <strain evidence="7">WR1O2A-53</strain>
    </source>
</reference>
<dbReference type="Pfam" id="PF25849">
    <property type="entry name" value="PelX_N"/>
    <property type="match status" value="1"/>
</dbReference>